<dbReference type="PANTHER" id="PTHR23300:SF0">
    <property type="entry name" value="METHANETHIOL OXIDASE"/>
    <property type="match status" value="1"/>
</dbReference>
<dbReference type="PANTHER" id="PTHR23300">
    <property type="entry name" value="METHANETHIOL OXIDASE"/>
    <property type="match status" value="1"/>
</dbReference>
<comment type="similarity">
    <text evidence="1">Belongs to the selenium-binding protein family.</text>
</comment>
<dbReference type="WBParaSite" id="scf7180000417546.g1394">
    <property type="protein sequence ID" value="scf7180000417546.g1394"/>
    <property type="gene ID" value="scf7180000417546.g1394"/>
</dbReference>
<evidence type="ECO:0000313" key="4">
    <source>
        <dbReference type="WBParaSite" id="scf7180000417546.g1394"/>
    </source>
</evidence>
<accession>A0A915NDX2</accession>
<proteinExistence type="inferred from homology"/>
<keyword evidence="2" id="KW-0711">Selenium</keyword>
<dbReference type="Pfam" id="PF05694">
    <property type="entry name" value="SBP56"/>
    <property type="match status" value="1"/>
</dbReference>
<evidence type="ECO:0000256" key="2">
    <source>
        <dbReference type="ARBA" id="ARBA00023266"/>
    </source>
</evidence>
<dbReference type="Proteomes" id="UP000887560">
    <property type="component" value="Unplaced"/>
</dbReference>
<keyword evidence="3" id="KW-1185">Reference proteome</keyword>
<organism evidence="3 4">
    <name type="scientific">Meloidogyne floridensis</name>
    <dbReference type="NCBI Taxonomy" id="298350"/>
    <lineage>
        <taxon>Eukaryota</taxon>
        <taxon>Metazoa</taxon>
        <taxon>Ecdysozoa</taxon>
        <taxon>Nematoda</taxon>
        <taxon>Chromadorea</taxon>
        <taxon>Rhabditida</taxon>
        <taxon>Tylenchina</taxon>
        <taxon>Tylenchomorpha</taxon>
        <taxon>Tylenchoidea</taxon>
        <taxon>Meloidogynidae</taxon>
        <taxon>Meloidogyninae</taxon>
        <taxon>Meloidogyne</taxon>
    </lineage>
</organism>
<protein>
    <submittedName>
        <fullName evidence="4">Uncharacterized protein</fullName>
    </submittedName>
</protein>
<dbReference type="InterPro" id="IPR008826">
    <property type="entry name" value="Se-bd"/>
</dbReference>
<sequence length="88" mass="10215">MYKQGRPLFDLFSDLMRRAINSYLKIFYNFSEGSTMLQLDVDIDNGGGLCVNKEFRIDFDKSEYLPNGPYLAHEMRYPGGDCTSDIWL</sequence>
<dbReference type="GO" id="GO:0008430">
    <property type="term" value="F:selenium binding"/>
    <property type="evidence" value="ECO:0007669"/>
    <property type="project" value="InterPro"/>
</dbReference>
<evidence type="ECO:0000313" key="3">
    <source>
        <dbReference type="Proteomes" id="UP000887560"/>
    </source>
</evidence>
<name>A0A915NDX2_9BILA</name>
<evidence type="ECO:0000256" key="1">
    <source>
        <dbReference type="ARBA" id="ARBA00005606"/>
    </source>
</evidence>
<reference evidence="4" key="1">
    <citation type="submission" date="2022-11" db="UniProtKB">
        <authorList>
            <consortium name="WormBaseParasite"/>
        </authorList>
    </citation>
    <scope>IDENTIFICATION</scope>
</reference>
<dbReference type="AlphaFoldDB" id="A0A915NDX2"/>